<evidence type="ECO:0000256" key="2">
    <source>
        <dbReference type="ARBA" id="ARBA00022980"/>
    </source>
</evidence>
<reference evidence="6 7" key="1">
    <citation type="journal article" date="2023" name="Elife">
        <title>Identification of key yeast species and microbe-microbe interactions impacting larval growth of Drosophila in the wild.</title>
        <authorList>
            <person name="Mure A."/>
            <person name="Sugiura Y."/>
            <person name="Maeda R."/>
            <person name="Honda K."/>
            <person name="Sakurai N."/>
            <person name="Takahashi Y."/>
            <person name="Watada M."/>
            <person name="Katoh T."/>
            <person name="Gotoh A."/>
            <person name="Gotoh Y."/>
            <person name="Taniguchi I."/>
            <person name="Nakamura K."/>
            <person name="Hayashi T."/>
            <person name="Katayama T."/>
            <person name="Uemura T."/>
            <person name="Hattori Y."/>
        </authorList>
    </citation>
    <scope>NUCLEOTIDE SEQUENCE [LARGE SCALE GENOMIC DNA]</scope>
    <source>
        <strain evidence="6 7">SC-9</strain>
    </source>
</reference>
<dbReference type="Proteomes" id="UP001360560">
    <property type="component" value="Unassembled WGS sequence"/>
</dbReference>
<proteinExistence type="inferred from homology"/>
<comment type="similarity">
    <text evidence="1">Belongs to the universal ribosomal protein uL4 family.</text>
</comment>
<dbReference type="EMBL" id="BTFZ01000003">
    <property type="protein sequence ID" value="GMM34784.1"/>
    <property type="molecule type" value="Genomic_DNA"/>
</dbReference>
<dbReference type="SUPFAM" id="SSF52166">
    <property type="entry name" value="Ribosomal protein L4"/>
    <property type="match status" value="1"/>
</dbReference>
<keyword evidence="7" id="KW-1185">Reference proteome</keyword>
<dbReference type="PANTHER" id="PTHR10746">
    <property type="entry name" value="50S RIBOSOMAL PROTEIN L4"/>
    <property type="match status" value="1"/>
</dbReference>
<protein>
    <recommendedName>
        <fullName evidence="4">Large ribosomal subunit protein uL4m</fullName>
    </recommendedName>
</protein>
<evidence type="ECO:0000313" key="7">
    <source>
        <dbReference type="Proteomes" id="UP001360560"/>
    </source>
</evidence>
<name>A0AAV5QK35_9ASCO</name>
<evidence type="ECO:0000256" key="4">
    <source>
        <dbReference type="ARBA" id="ARBA00040565"/>
    </source>
</evidence>
<dbReference type="GO" id="GO:1990904">
    <property type="term" value="C:ribonucleoprotein complex"/>
    <property type="evidence" value="ECO:0007669"/>
    <property type="project" value="UniProtKB-KW"/>
</dbReference>
<dbReference type="AlphaFoldDB" id="A0AAV5QK35"/>
<evidence type="ECO:0000313" key="6">
    <source>
        <dbReference type="EMBL" id="GMM34784.1"/>
    </source>
</evidence>
<dbReference type="GO" id="GO:0005840">
    <property type="term" value="C:ribosome"/>
    <property type="evidence" value="ECO:0007669"/>
    <property type="project" value="UniProtKB-KW"/>
</dbReference>
<organism evidence="6 7">
    <name type="scientific">Saccharomycopsis crataegensis</name>
    <dbReference type="NCBI Taxonomy" id="43959"/>
    <lineage>
        <taxon>Eukaryota</taxon>
        <taxon>Fungi</taxon>
        <taxon>Dikarya</taxon>
        <taxon>Ascomycota</taxon>
        <taxon>Saccharomycotina</taxon>
        <taxon>Saccharomycetes</taxon>
        <taxon>Saccharomycopsidaceae</taxon>
        <taxon>Saccharomycopsis</taxon>
    </lineage>
</organism>
<dbReference type="GO" id="GO:0003735">
    <property type="term" value="F:structural constituent of ribosome"/>
    <property type="evidence" value="ECO:0007669"/>
    <property type="project" value="InterPro"/>
</dbReference>
<sequence length="258" mass="28788">MFKPILRAPVSQSIRSLSTESTKKVLPNFTELPKYVLSSVRSFPSLEPKSIIPVSRKFINAPLRRDILWKAVVHEANAARVGSSNAPGRSENGLSRRKVLPQKGTGKARAGDANSPIRIGGGRAHARHAPNDYTTEIPVKVYSSAIKVALSDKYRNGRLFIVGGETPLEECESNVTEFISNDPLAANQFLLKHQLTKTNLLFIVNEPRPNLQDATESNERIDIISKEFIEVRDILRSQYTFIEMDALKYLADVYGKEN</sequence>
<dbReference type="GO" id="GO:0006412">
    <property type="term" value="P:translation"/>
    <property type="evidence" value="ECO:0007669"/>
    <property type="project" value="InterPro"/>
</dbReference>
<evidence type="ECO:0000256" key="3">
    <source>
        <dbReference type="ARBA" id="ARBA00023274"/>
    </source>
</evidence>
<dbReference type="Gene3D" id="3.40.1370.10">
    <property type="match status" value="1"/>
</dbReference>
<evidence type="ECO:0000256" key="1">
    <source>
        <dbReference type="ARBA" id="ARBA00010528"/>
    </source>
</evidence>
<accession>A0AAV5QK35</accession>
<keyword evidence="3" id="KW-0687">Ribonucleoprotein</keyword>
<dbReference type="InterPro" id="IPR002136">
    <property type="entry name" value="Ribosomal_uL4"/>
</dbReference>
<comment type="caution">
    <text evidence="6">The sequence shown here is derived from an EMBL/GenBank/DDBJ whole genome shotgun (WGS) entry which is preliminary data.</text>
</comment>
<dbReference type="InterPro" id="IPR023574">
    <property type="entry name" value="Ribosomal_uL4_dom_sf"/>
</dbReference>
<gene>
    <name evidence="6" type="ORF">DASC09_021090</name>
</gene>
<dbReference type="InterPro" id="IPR013005">
    <property type="entry name" value="Ribosomal_uL4-like"/>
</dbReference>
<dbReference type="PANTHER" id="PTHR10746:SF6">
    <property type="entry name" value="LARGE RIBOSOMAL SUBUNIT PROTEIN UL4M"/>
    <property type="match status" value="1"/>
</dbReference>
<evidence type="ECO:0000256" key="5">
    <source>
        <dbReference type="SAM" id="MobiDB-lite"/>
    </source>
</evidence>
<keyword evidence="2 6" id="KW-0689">Ribosomal protein</keyword>
<dbReference type="Pfam" id="PF00573">
    <property type="entry name" value="Ribosomal_L4"/>
    <property type="match status" value="1"/>
</dbReference>
<dbReference type="GeneID" id="90072763"/>
<dbReference type="RefSeq" id="XP_064851784.1">
    <property type="nucleotide sequence ID" value="XM_064995712.1"/>
</dbReference>
<feature type="region of interest" description="Disordered" evidence="5">
    <location>
        <begin position="81"/>
        <end position="129"/>
    </location>
</feature>